<reference evidence="3 4" key="1">
    <citation type="submission" date="2022-12" db="EMBL/GenBank/DDBJ databases">
        <title>Chromosome-level genome of Tegillarca granosa.</title>
        <authorList>
            <person name="Kim J."/>
        </authorList>
    </citation>
    <scope>NUCLEOTIDE SEQUENCE [LARGE SCALE GENOMIC DNA]</scope>
    <source>
        <strain evidence="3">Teg-2019</strain>
        <tissue evidence="3">Adductor muscle</tissue>
    </source>
</reference>
<comment type="caution">
    <text evidence="3">The sequence shown here is derived from an EMBL/GenBank/DDBJ whole genome shotgun (WGS) entry which is preliminary data.</text>
</comment>
<organism evidence="3 4">
    <name type="scientific">Tegillarca granosa</name>
    <name type="common">Malaysian cockle</name>
    <name type="synonym">Anadara granosa</name>
    <dbReference type="NCBI Taxonomy" id="220873"/>
    <lineage>
        <taxon>Eukaryota</taxon>
        <taxon>Metazoa</taxon>
        <taxon>Spiralia</taxon>
        <taxon>Lophotrochozoa</taxon>
        <taxon>Mollusca</taxon>
        <taxon>Bivalvia</taxon>
        <taxon>Autobranchia</taxon>
        <taxon>Pteriomorphia</taxon>
        <taxon>Arcoida</taxon>
        <taxon>Arcoidea</taxon>
        <taxon>Arcidae</taxon>
        <taxon>Tegillarca</taxon>
    </lineage>
</organism>
<keyword evidence="1" id="KW-0233">DNA recombination</keyword>
<dbReference type="Gene3D" id="1.10.443.10">
    <property type="entry name" value="Intergrase catalytic core"/>
    <property type="match status" value="1"/>
</dbReference>
<proteinExistence type="predicted"/>
<evidence type="ECO:0000256" key="1">
    <source>
        <dbReference type="ARBA" id="ARBA00023172"/>
    </source>
</evidence>
<dbReference type="SUPFAM" id="SSF56349">
    <property type="entry name" value="DNA breaking-rejoining enzymes"/>
    <property type="match status" value="1"/>
</dbReference>
<sequence length="236" mass="26761">MAKRFASHTDDEIIKKRAKNIPDNTQKANKKAANILRAYLQEKQQEDDFENFDVLKLNEVLSHFYLDARKTDGENAKPRHRLWQRPLDSFVETSDVWYCNRAVGKDTLGKFMPELIRTTGVTILTKRNFSAAQIMSLTGHGSVSSLAIYHRVSDDEKVQMDQAIISAIRGPNKMPALPSSSSSTSFGLELSNLPAIQTKVLPLMVTKKGKNSKNSMTSTWMNYLTNFRMKTPFKKT</sequence>
<evidence type="ECO:0000313" key="3">
    <source>
        <dbReference type="EMBL" id="KAJ8321176.1"/>
    </source>
</evidence>
<name>A0ABQ9FYJ9_TEGGR</name>
<dbReference type="Proteomes" id="UP001217089">
    <property type="component" value="Unassembled WGS sequence"/>
</dbReference>
<evidence type="ECO:0008006" key="5">
    <source>
        <dbReference type="Google" id="ProtNLM"/>
    </source>
</evidence>
<dbReference type="EMBL" id="JARBDR010000135">
    <property type="protein sequence ID" value="KAJ8321176.1"/>
    <property type="molecule type" value="Genomic_DNA"/>
</dbReference>
<dbReference type="PANTHER" id="PTHR21446">
    <property type="entry name" value="DUF3504 DOMAIN-CONTAINING PROTEIN"/>
    <property type="match status" value="1"/>
</dbReference>
<accession>A0ABQ9FYJ9</accession>
<evidence type="ECO:0000313" key="4">
    <source>
        <dbReference type="Proteomes" id="UP001217089"/>
    </source>
</evidence>
<gene>
    <name evidence="3" type="ORF">KUTeg_001301</name>
</gene>
<evidence type="ECO:0000256" key="2">
    <source>
        <dbReference type="SAM" id="MobiDB-lite"/>
    </source>
</evidence>
<keyword evidence="4" id="KW-1185">Reference proteome</keyword>
<dbReference type="InterPro" id="IPR052787">
    <property type="entry name" value="MAVS"/>
</dbReference>
<dbReference type="PANTHER" id="PTHR21446:SF12">
    <property type="entry name" value="POTASSIUM CHANNEL TETRAMERIZATION DOMAIN CONTAINING 1"/>
    <property type="match status" value="1"/>
</dbReference>
<feature type="region of interest" description="Disordered" evidence="2">
    <location>
        <begin position="1"/>
        <end position="27"/>
    </location>
</feature>
<protein>
    <recommendedName>
        <fullName evidence="5">Tyr recombinase domain-containing protein</fullName>
    </recommendedName>
</protein>
<dbReference type="InterPro" id="IPR013762">
    <property type="entry name" value="Integrase-like_cat_sf"/>
</dbReference>
<dbReference type="InterPro" id="IPR011010">
    <property type="entry name" value="DNA_brk_join_enz"/>
</dbReference>